<organism evidence="1 2">
    <name type="scientific">Cohnella zeiphila</name>
    <dbReference type="NCBI Taxonomy" id="2761120"/>
    <lineage>
        <taxon>Bacteria</taxon>
        <taxon>Bacillati</taxon>
        <taxon>Bacillota</taxon>
        <taxon>Bacilli</taxon>
        <taxon>Bacillales</taxon>
        <taxon>Paenibacillaceae</taxon>
        <taxon>Cohnella</taxon>
    </lineage>
</organism>
<gene>
    <name evidence="1" type="ORF">H7C18_26215</name>
</gene>
<proteinExistence type="predicted"/>
<name>A0A7X0SR54_9BACL</name>
<evidence type="ECO:0000313" key="1">
    <source>
        <dbReference type="EMBL" id="MBB6734426.1"/>
    </source>
</evidence>
<evidence type="ECO:0000313" key="2">
    <source>
        <dbReference type="Proteomes" id="UP000564644"/>
    </source>
</evidence>
<reference evidence="1 2" key="1">
    <citation type="submission" date="2020-08" db="EMBL/GenBank/DDBJ databases">
        <title>Cohnella phylogeny.</title>
        <authorList>
            <person name="Dunlap C."/>
        </authorList>
    </citation>
    <scope>NUCLEOTIDE SEQUENCE [LARGE SCALE GENOMIC DNA]</scope>
    <source>
        <strain evidence="1 2">CBP 2801</strain>
    </source>
</reference>
<sequence>MNQHISSQTDSTQTTLAGELTEFVDVENDILNNVDSSSLANAKTGADRLEHDWDDAEPKLRKIDRKTWTEIDGTIDSVLAAVRSKNPDASKCKSALDHSLAALNHANQ</sequence>
<accession>A0A7X0SR54</accession>
<dbReference type="Proteomes" id="UP000564644">
    <property type="component" value="Unassembled WGS sequence"/>
</dbReference>
<dbReference type="EMBL" id="JACJVO010000033">
    <property type="protein sequence ID" value="MBB6734426.1"/>
    <property type="molecule type" value="Genomic_DNA"/>
</dbReference>
<protein>
    <submittedName>
        <fullName evidence="1">Uncharacterized protein</fullName>
    </submittedName>
</protein>
<keyword evidence="2" id="KW-1185">Reference proteome</keyword>
<dbReference type="RefSeq" id="WP_185132085.1">
    <property type="nucleotide sequence ID" value="NZ_JACJVO010000033.1"/>
</dbReference>
<dbReference type="AlphaFoldDB" id="A0A7X0SR54"/>
<comment type="caution">
    <text evidence="1">The sequence shown here is derived from an EMBL/GenBank/DDBJ whole genome shotgun (WGS) entry which is preliminary data.</text>
</comment>